<dbReference type="AlphaFoldDB" id="A0AAV3ZS27"/>
<protein>
    <submittedName>
        <fullName evidence="1">Uncharacterized protein</fullName>
    </submittedName>
</protein>
<accession>A0AAV3ZS27</accession>
<evidence type="ECO:0000313" key="2">
    <source>
        <dbReference type="Proteomes" id="UP000735302"/>
    </source>
</evidence>
<organism evidence="1 2">
    <name type="scientific">Plakobranchus ocellatus</name>
    <dbReference type="NCBI Taxonomy" id="259542"/>
    <lineage>
        <taxon>Eukaryota</taxon>
        <taxon>Metazoa</taxon>
        <taxon>Spiralia</taxon>
        <taxon>Lophotrochozoa</taxon>
        <taxon>Mollusca</taxon>
        <taxon>Gastropoda</taxon>
        <taxon>Heterobranchia</taxon>
        <taxon>Euthyneura</taxon>
        <taxon>Panpulmonata</taxon>
        <taxon>Sacoglossa</taxon>
        <taxon>Placobranchoidea</taxon>
        <taxon>Plakobranchidae</taxon>
        <taxon>Plakobranchus</taxon>
    </lineage>
</organism>
<keyword evidence="2" id="KW-1185">Reference proteome</keyword>
<dbReference type="Proteomes" id="UP000735302">
    <property type="component" value="Unassembled WGS sequence"/>
</dbReference>
<name>A0AAV3ZS27_9GAST</name>
<gene>
    <name evidence="1" type="ORF">PoB_002444200</name>
</gene>
<comment type="caution">
    <text evidence="1">The sequence shown here is derived from an EMBL/GenBank/DDBJ whole genome shotgun (WGS) entry which is preliminary data.</text>
</comment>
<proteinExistence type="predicted"/>
<dbReference type="EMBL" id="BLXT01002821">
    <property type="protein sequence ID" value="GFN97936.1"/>
    <property type="molecule type" value="Genomic_DNA"/>
</dbReference>
<evidence type="ECO:0000313" key="1">
    <source>
        <dbReference type="EMBL" id="GFN97936.1"/>
    </source>
</evidence>
<sequence length="102" mass="11723">MQELWLQQCPYQNTGLLHNASDYAKSQSEGKCKSCGCSNVHIKTQVSCTMHRTVRNPNRKENARLLNEFPVAKYLKQNKRNAIWGICCYLSHIAFYNVLSTV</sequence>
<reference evidence="1 2" key="1">
    <citation type="journal article" date="2021" name="Elife">
        <title>Chloroplast acquisition without the gene transfer in kleptoplastic sea slugs, Plakobranchus ocellatus.</title>
        <authorList>
            <person name="Maeda T."/>
            <person name="Takahashi S."/>
            <person name="Yoshida T."/>
            <person name="Shimamura S."/>
            <person name="Takaki Y."/>
            <person name="Nagai Y."/>
            <person name="Toyoda A."/>
            <person name="Suzuki Y."/>
            <person name="Arimoto A."/>
            <person name="Ishii H."/>
            <person name="Satoh N."/>
            <person name="Nishiyama T."/>
            <person name="Hasebe M."/>
            <person name="Maruyama T."/>
            <person name="Minagawa J."/>
            <person name="Obokata J."/>
            <person name="Shigenobu S."/>
        </authorList>
    </citation>
    <scope>NUCLEOTIDE SEQUENCE [LARGE SCALE GENOMIC DNA]</scope>
</reference>